<dbReference type="Proteomes" id="UP000183750">
    <property type="component" value="Unassembled WGS sequence"/>
</dbReference>
<evidence type="ECO:0000256" key="2">
    <source>
        <dbReference type="ARBA" id="ARBA00023125"/>
    </source>
</evidence>
<proteinExistence type="predicted"/>
<dbReference type="EMBL" id="FNSQ01000005">
    <property type="protein sequence ID" value="SEB45098.1"/>
    <property type="molecule type" value="Genomic_DNA"/>
</dbReference>
<dbReference type="InterPro" id="IPR000843">
    <property type="entry name" value="HTH_LacI"/>
</dbReference>
<dbReference type="SUPFAM" id="SSF53822">
    <property type="entry name" value="Periplasmic binding protein-like I"/>
    <property type="match status" value="1"/>
</dbReference>
<dbReference type="Gene3D" id="3.40.50.2300">
    <property type="match status" value="2"/>
</dbReference>
<dbReference type="CDD" id="cd01574">
    <property type="entry name" value="PBP1_LacI"/>
    <property type="match status" value="1"/>
</dbReference>
<keyword evidence="7" id="KW-1185">Reference proteome</keyword>
<dbReference type="GO" id="GO:0003700">
    <property type="term" value="F:DNA-binding transcription factor activity"/>
    <property type="evidence" value="ECO:0007669"/>
    <property type="project" value="TreeGrafter"/>
</dbReference>
<organism evidence="6 7">
    <name type="scientific">Microbacterium hydrocarbonoxydans</name>
    <dbReference type="NCBI Taxonomy" id="273678"/>
    <lineage>
        <taxon>Bacteria</taxon>
        <taxon>Bacillati</taxon>
        <taxon>Actinomycetota</taxon>
        <taxon>Actinomycetes</taxon>
        <taxon>Micrococcales</taxon>
        <taxon>Microbacteriaceae</taxon>
        <taxon>Microbacterium</taxon>
    </lineage>
</organism>
<dbReference type="InterPro" id="IPR046335">
    <property type="entry name" value="LacI/GalR-like_sensor"/>
</dbReference>
<name>A0A1H4JHJ4_9MICO</name>
<feature type="region of interest" description="Disordered" evidence="4">
    <location>
        <begin position="1"/>
        <end position="28"/>
    </location>
</feature>
<evidence type="ECO:0000259" key="5">
    <source>
        <dbReference type="PROSITE" id="PS50932"/>
    </source>
</evidence>
<dbReference type="AlphaFoldDB" id="A0A1H4JHJ4"/>
<dbReference type="CDD" id="cd01392">
    <property type="entry name" value="HTH_LacI"/>
    <property type="match status" value="1"/>
</dbReference>
<accession>A0A1H4JHJ4</accession>
<reference evidence="7" key="1">
    <citation type="submission" date="2016-10" db="EMBL/GenBank/DDBJ databases">
        <authorList>
            <person name="Varghese N."/>
            <person name="Submissions S."/>
        </authorList>
    </citation>
    <scope>NUCLEOTIDE SEQUENCE [LARGE SCALE GENOMIC DNA]</scope>
    <source>
        <strain evidence="7">DSM 16089</strain>
    </source>
</reference>
<evidence type="ECO:0000256" key="4">
    <source>
        <dbReference type="SAM" id="MobiDB-lite"/>
    </source>
</evidence>
<dbReference type="SMART" id="SM00354">
    <property type="entry name" value="HTH_LACI"/>
    <property type="match status" value="1"/>
</dbReference>
<evidence type="ECO:0000256" key="3">
    <source>
        <dbReference type="ARBA" id="ARBA00023163"/>
    </source>
</evidence>
<feature type="compositionally biased region" description="Basic and acidic residues" evidence="4">
    <location>
        <begin position="1"/>
        <end position="12"/>
    </location>
</feature>
<dbReference type="InterPro" id="IPR028082">
    <property type="entry name" value="Peripla_BP_I"/>
</dbReference>
<dbReference type="Pfam" id="PF13377">
    <property type="entry name" value="Peripla_BP_3"/>
    <property type="match status" value="1"/>
</dbReference>
<feature type="domain" description="HTH lacI-type" evidence="5">
    <location>
        <begin position="28"/>
        <end position="82"/>
    </location>
</feature>
<dbReference type="SUPFAM" id="SSF47413">
    <property type="entry name" value="lambda repressor-like DNA-binding domains"/>
    <property type="match status" value="1"/>
</dbReference>
<dbReference type="GO" id="GO:0000976">
    <property type="term" value="F:transcription cis-regulatory region binding"/>
    <property type="evidence" value="ECO:0007669"/>
    <property type="project" value="TreeGrafter"/>
</dbReference>
<gene>
    <name evidence="6" type="ORF">SAMN04489807_0801</name>
</gene>
<sequence>MDDDLRRGDDLLRGTARPRRRRAPSGRVSMAMVASRAGVSGQTVSRVVNDSPRVDPATRQRVEAAMAELGYRPHRAARALRTGRSHTIGLVVTTLATVGNSRMLQATAEAAAERGYALTLVTAGDSVAEAFERLAEQEVDGAIVLNEASALLPAADRPAGLRLVVVDASTAAGLTVVHSDHVGGAAAATAHLLSLGHENVHHLAGPAGSFAAAERERGWRDTLVEAGLEAPEVVRGDWSAEAGYAAGGSLAAASAVFCANDQMALGLLRALAESGRRVPEDVSVVGFDDVPDAANYRPPLTTIRQDFATLAHRAVGLLVADIEGRAEESASAVVVPTLLVDRSSTR</sequence>
<keyword evidence="1" id="KW-0805">Transcription regulation</keyword>
<keyword evidence="2 6" id="KW-0238">DNA-binding</keyword>
<dbReference type="PANTHER" id="PTHR30146">
    <property type="entry name" value="LACI-RELATED TRANSCRIPTIONAL REPRESSOR"/>
    <property type="match status" value="1"/>
</dbReference>
<dbReference type="Gene3D" id="1.10.260.40">
    <property type="entry name" value="lambda repressor-like DNA-binding domains"/>
    <property type="match status" value="1"/>
</dbReference>
<evidence type="ECO:0000256" key="1">
    <source>
        <dbReference type="ARBA" id="ARBA00023015"/>
    </source>
</evidence>
<protein>
    <submittedName>
        <fullName evidence="6">DNA-binding transcriptional regulator, LacI/PurR family</fullName>
    </submittedName>
</protein>
<dbReference type="PROSITE" id="PS50932">
    <property type="entry name" value="HTH_LACI_2"/>
    <property type="match status" value="1"/>
</dbReference>
<evidence type="ECO:0000313" key="7">
    <source>
        <dbReference type="Proteomes" id="UP000183750"/>
    </source>
</evidence>
<dbReference type="PANTHER" id="PTHR30146:SF153">
    <property type="entry name" value="LACTOSE OPERON REPRESSOR"/>
    <property type="match status" value="1"/>
</dbReference>
<dbReference type="Pfam" id="PF00356">
    <property type="entry name" value="LacI"/>
    <property type="match status" value="1"/>
</dbReference>
<dbReference type="InterPro" id="IPR010982">
    <property type="entry name" value="Lambda_DNA-bd_dom_sf"/>
</dbReference>
<keyword evidence="3" id="KW-0804">Transcription</keyword>
<evidence type="ECO:0000313" key="6">
    <source>
        <dbReference type="EMBL" id="SEB45098.1"/>
    </source>
</evidence>